<organism evidence="1 2">
    <name type="scientific">Phanerochaete sordida</name>
    <dbReference type="NCBI Taxonomy" id="48140"/>
    <lineage>
        <taxon>Eukaryota</taxon>
        <taxon>Fungi</taxon>
        <taxon>Dikarya</taxon>
        <taxon>Basidiomycota</taxon>
        <taxon>Agaricomycotina</taxon>
        <taxon>Agaricomycetes</taxon>
        <taxon>Polyporales</taxon>
        <taxon>Phanerochaetaceae</taxon>
        <taxon>Phanerochaete</taxon>
    </lineage>
</organism>
<reference evidence="1 2" key="1">
    <citation type="submission" date="2021-08" db="EMBL/GenBank/DDBJ databases">
        <title>Draft Genome Sequence of Phanerochaete sordida strain YK-624.</title>
        <authorList>
            <person name="Mori T."/>
            <person name="Dohra H."/>
            <person name="Suzuki T."/>
            <person name="Kawagishi H."/>
            <person name="Hirai H."/>
        </authorList>
    </citation>
    <scope>NUCLEOTIDE SEQUENCE [LARGE SCALE GENOMIC DNA]</scope>
    <source>
        <strain evidence="1 2">YK-624</strain>
    </source>
</reference>
<dbReference type="EMBL" id="BPQB01000040">
    <property type="protein sequence ID" value="GJE94393.1"/>
    <property type="molecule type" value="Genomic_DNA"/>
</dbReference>
<name>A0A9P3LGZ7_9APHY</name>
<comment type="caution">
    <text evidence="1">The sequence shown here is derived from an EMBL/GenBank/DDBJ whole genome shotgun (WGS) entry which is preliminary data.</text>
</comment>
<keyword evidence="2" id="KW-1185">Reference proteome</keyword>
<protein>
    <submittedName>
        <fullName evidence="1">Uncharacterized protein</fullName>
    </submittedName>
</protein>
<evidence type="ECO:0000313" key="2">
    <source>
        <dbReference type="Proteomes" id="UP000703269"/>
    </source>
</evidence>
<sequence length="217" mass="23085">MPTPAVPTSPPADAPAPPKCRRLLGLINTADKGLCLFICGDAPPPALLAPHCAVFHPARKLPSNAVLRRARAFEATPEQWAELLECVRQDPRARWTQGERWGAAQEAAFQRARAAALEALAAPEAQATDRVLAGLPELVLPADAELPETVLPSFAMLFEGMPDVMPSTLPLPVAPPVPLQTPFGNAPPPATCVHFGFTQCLFPECPTGRGLEEGEIV</sequence>
<proteinExistence type="predicted"/>
<gene>
    <name evidence="1" type="ORF">PsYK624_105620</name>
</gene>
<evidence type="ECO:0000313" key="1">
    <source>
        <dbReference type="EMBL" id="GJE94393.1"/>
    </source>
</evidence>
<accession>A0A9P3LGZ7</accession>
<dbReference type="AlphaFoldDB" id="A0A9P3LGZ7"/>
<dbReference type="Proteomes" id="UP000703269">
    <property type="component" value="Unassembled WGS sequence"/>
</dbReference>